<evidence type="ECO:0000259" key="4">
    <source>
        <dbReference type="Pfam" id="PF01872"/>
    </source>
</evidence>
<evidence type="ECO:0000256" key="2">
    <source>
        <dbReference type="ARBA" id="ARBA00022857"/>
    </source>
</evidence>
<reference evidence="5 6" key="1">
    <citation type="journal article" date="2019" name="Emerg. Microbes Infect.">
        <title>Comprehensive subspecies identification of 175 nontuberculous mycobacteria species based on 7547 genomic profiles.</title>
        <authorList>
            <person name="Matsumoto Y."/>
            <person name="Kinjo T."/>
            <person name="Motooka D."/>
            <person name="Nabeya D."/>
            <person name="Jung N."/>
            <person name="Uechi K."/>
            <person name="Horii T."/>
            <person name="Iida T."/>
            <person name="Fujita J."/>
            <person name="Nakamura S."/>
        </authorList>
    </citation>
    <scope>NUCLEOTIDE SEQUENCE [LARGE SCALE GENOMIC DNA]</scope>
    <source>
        <strain evidence="5 6">JCM 18538</strain>
    </source>
</reference>
<dbReference type="AlphaFoldDB" id="A0A7I7RU80"/>
<dbReference type="Proteomes" id="UP000467428">
    <property type="component" value="Chromosome"/>
</dbReference>
<dbReference type="InterPro" id="IPR024072">
    <property type="entry name" value="DHFR-like_dom_sf"/>
</dbReference>
<keyword evidence="3" id="KW-0560">Oxidoreductase</keyword>
<protein>
    <recommendedName>
        <fullName evidence="4">Bacterial bifunctional deaminase-reductase C-terminal domain-containing protein</fullName>
    </recommendedName>
</protein>
<dbReference type="PANTHER" id="PTHR38011:SF7">
    <property type="entry name" value="2,5-DIAMINO-6-RIBOSYLAMINO-4(3H)-PYRIMIDINONE 5'-PHOSPHATE REDUCTASE"/>
    <property type="match status" value="1"/>
</dbReference>
<accession>A0A7I7RU80</accession>
<evidence type="ECO:0000256" key="1">
    <source>
        <dbReference type="ARBA" id="ARBA00005104"/>
    </source>
</evidence>
<keyword evidence="6" id="KW-1185">Reference proteome</keyword>
<sequence length="273" mass="29295">MQAPYRRVAIVPVSEADAATELTELGPVGASFDTDDDERLAAFYAYPDGLERCYVRANMLASLDGAATDDGTSGGLAGSGDRAIFNRMRREADVILVGASTVRIENYSGAQMSALARQERQSRGQSEVPPIAVVTHHADLEHDAKLFTRSEVPPLILTCTETVAEAAHRFGDAADVVDASGTHGDRVDPARALEILASRGLRRVLTEGGPSLLSLFIELDLLDELCVTIAPILVGGNARRIATGSGEAHTRMRRSHLLTDAEGYLYSRYVKAD</sequence>
<dbReference type="NCBIfam" id="NF010664">
    <property type="entry name" value="PRK14059.1-2"/>
    <property type="match status" value="1"/>
</dbReference>
<dbReference type="NCBIfam" id="NF010663">
    <property type="entry name" value="PRK14059.1-1"/>
    <property type="match status" value="1"/>
</dbReference>
<keyword evidence="2" id="KW-0521">NADP</keyword>
<dbReference type="GO" id="GO:0009231">
    <property type="term" value="P:riboflavin biosynthetic process"/>
    <property type="evidence" value="ECO:0007669"/>
    <property type="project" value="InterPro"/>
</dbReference>
<dbReference type="InterPro" id="IPR002734">
    <property type="entry name" value="RibDG_C"/>
</dbReference>
<dbReference type="InterPro" id="IPR050765">
    <property type="entry name" value="Riboflavin_Biosynth_HTPR"/>
</dbReference>
<evidence type="ECO:0000256" key="3">
    <source>
        <dbReference type="ARBA" id="ARBA00023002"/>
    </source>
</evidence>
<evidence type="ECO:0000313" key="6">
    <source>
        <dbReference type="Proteomes" id="UP000467428"/>
    </source>
</evidence>
<dbReference type="KEGG" id="marz:MARA_15850"/>
<dbReference type="SUPFAM" id="SSF53597">
    <property type="entry name" value="Dihydrofolate reductase-like"/>
    <property type="match status" value="1"/>
</dbReference>
<name>A0A7I7RU80_9MYCO</name>
<dbReference type="PANTHER" id="PTHR38011">
    <property type="entry name" value="DIHYDROFOLATE REDUCTASE FAMILY PROTEIN (AFU_ORTHOLOGUE AFUA_8G06820)"/>
    <property type="match status" value="1"/>
</dbReference>
<proteinExistence type="predicted"/>
<dbReference type="Pfam" id="PF01872">
    <property type="entry name" value="RibD_C"/>
    <property type="match status" value="1"/>
</dbReference>
<dbReference type="Gene3D" id="3.40.430.10">
    <property type="entry name" value="Dihydrofolate Reductase, subunit A"/>
    <property type="match status" value="1"/>
</dbReference>
<dbReference type="NCBIfam" id="NF010665">
    <property type="entry name" value="PRK14059.1-4"/>
    <property type="match status" value="1"/>
</dbReference>
<dbReference type="EMBL" id="AP022593">
    <property type="protein sequence ID" value="BBY48117.1"/>
    <property type="molecule type" value="Genomic_DNA"/>
</dbReference>
<gene>
    <name evidence="5" type="ORF">MARA_15850</name>
</gene>
<evidence type="ECO:0000313" key="5">
    <source>
        <dbReference type="EMBL" id="BBY48117.1"/>
    </source>
</evidence>
<feature type="domain" description="Bacterial bifunctional deaminase-reductase C-terminal" evidence="4">
    <location>
        <begin position="54"/>
        <end position="265"/>
    </location>
</feature>
<geneLocation type="plasmid" evidence="6">
    <name>pjcm18538 dna</name>
</geneLocation>
<dbReference type="GO" id="GO:0008703">
    <property type="term" value="F:5-amino-6-(5-phosphoribosylamino)uracil reductase activity"/>
    <property type="evidence" value="ECO:0007669"/>
    <property type="project" value="InterPro"/>
</dbReference>
<organism evidence="5 6">
    <name type="scientific">Mycolicibacterium arabiense</name>
    <dbReference type="NCBI Taxonomy" id="1286181"/>
    <lineage>
        <taxon>Bacteria</taxon>
        <taxon>Bacillati</taxon>
        <taxon>Actinomycetota</taxon>
        <taxon>Actinomycetes</taxon>
        <taxon>Mycobacteriales</taxon>
        <taxon>Mycobacteriaceae</taxon>
        <taxon>Mycolicibacterium</taxon>
    </lineage>
</organism>
<comment type="pathway">
    <text evidence="1">Cofactor biosynthesis; riboflavin biosynthesis.</text>
</comment>